<dbReference type="EMBL" id="CP022989">
    <property type="protein sequence ID" value="ASW00422.1"/>
    <property type="molecule type" value="Genomic_DNA"/>
</dbReference>
<name>A0A248VPI9_9BURK</name>
<protein>
    <submittedName>
        <fullName evidence="2">Uncharacterized protein</fullName>
    </submittedName>
</protein>
<gene>
    <name evidence="2" type="ORF">CJU94_14090</name>
</gene>
<dbReference type="KEGG" id="parb:CJU94_14090"/>
<evidence type="ECO:0000313" key="3">
    <source>
        <dbReference type="Proteomes" id="UP000215158"/>
    </source>
</evidence>
<proteinExistence type="predicted"/>
<evidence type="ECO:0000313" key="2">
    <source>
        <dbReference type="EMBL" id="ASW00422.1"/>
    </source>
</evidence>
<evidence type="ECO:0000256" key="1">
    <source>
        <dbReference type="SAM" id="MobiDB-lite"/>
    </source>
</evidence>
<feature type="region of interest" description="Disordered" evidence="1">
    <location>
        <begin position="1"/>
        <end position="67"/>
    </location>
</feature>
<dbReference type="AlphaFoldDB" id="A0A248VPI9"/>
<dbReference type="OrthoDB" id="9021885at2"/>
<feature type="compositionally biased region" description="Basic and acidic residues" evidence="1">
    <location>
        <begin position="32"/>
        <end position="47"/>
    </location>
</feature>
<organism evidence="2 3">
    <name type="scientific">Paraburkholderia aromaticivorans</name>
    <dbReference type="NCBI Taxonomy" id="2026199"/>
    <lineage>
        <taxon>Bacteria</taxon>
        <taxon>Pseudomonadati</taxon>
        <taxon>Pseudomonadota</taxon>
        <taxon>Betaproteobacteria</taxon>
        <taxon>Burkholderiales</taxon>
        <taxon>Burkholderiaceae</taxon>
        <taxon>Paraburkholderia</taxon>
    </lineage>
</organism>
<keyword evidence="3" id="KW-1185">Reference proteome</keyword>
<feature type="compositionally biased region" description="Basic and acidic residues" evidence="1">
    <location>
        <begin position="8"/>
        <end position="25"/>
    </location>
</feature>
<dbReference type="Proteomes" id="UP000215158">
    <property type="component" value="Chromosome 1"/>
</dbReference>
<accession>A0A248VPI9</accession>
<sequence length="67" mass="7440">MSSNQERNMSETKVRGDQKPADMEHPQPVVHSDNEKSKLPERDDEGRNQSPADRPGKKPGEGEPSVS</sequence>
<reference evidence="2 3" key="1">
    <citation type="submission" date="2017-08" db="EMBL/GenBank/DDBJ databases">
        <title>Identification and genetic characteristics of simultaneous BTEX- and naphthalene-degrading Paraburkholderia sp. BN5 isolated from petroleum-contaminated soil.</title>
        <authorList>
            <person name="Lee Y."/>
            <person name="Jeon C.O."/>
        </authorList>
    </citation>
    <scope>NUCLEOTIDE SEQUENCE [LARGE SCALE GENOMIC DNA]</scope>
    <source>
        <strain evidence="2 3">BN5</strain>
    </source>
</reference>